<evidence type="ECO:0000313" key="2">
    <source>
        <dbReference type="EMBL" id="CAG8722389.1"/>
    </source>
</evidence>
<dbReference type="AlphaFoldDB" id="A0A9N9I5C5"/>
<sequence>QKEATTSEIPATKKPSRQSRERKHKRQKWDYEYALNMDFNSLREEKAFSQGRMLRKRGKINYAESDVETNSELDYAEEISTKYGGGLWKRQKFNDKSNNYSEIGSQFAKKLKDNNSGADSKNILSSEISTKDYNLYVDGVNIRTSIKTWRQSTKYVAEINKQDLLYYNIIDTVETSATKARVIFKDKLVEMINTIESNINSGESVNGKPQNVKKYIKEFMSNIVSGSVTENVLENEKVKLLEKYEKQALELAEIFKDQFEYGWNNFTEKQTEYNFIINFLVSYFFNWGEKTLKASAVLKNELLQDDYRRSHGNKIDLVISIVDIKLECMIMEVSGSPNEQDHTHYVGDWNKIAKMLKLIINYTITKYPGNFEYYSADQSKIIDHKFYVYSMCMPFSAIYYFKLELKFECPITMRTLFRELPIFGQNLWKMKDLIQSSITEIIKYIDGGKGEESDGKVSVDLVN</sequence>
<dbReference type="OrthoDB" id="2392741at2759"/>
<name>A0A9N9I5C5_9GLOM</name>
<feature type="region of interest" description="Disordered" evidence="1">
    <location>
        <begin position="1"/>
        <end position="27"/>
    </location>
</feature>
<feature type="non-terminal residue" evidence="2">
    <location>
        <position position="463"/>
    </location>
</feature>
<reference evidence="2" key="1">
    <citation type="submission" date="2021-06" db="EMBL/GenBank/DDBJ databases">
        <authorList>
            <person name="Kallberg Y."/>
            <person name="Tangrot J."/>
            <person name="Rosling A."/>
        </authorList>
    </citation>
    <scope>NUCLEOTIDE SEQUENCE</scope>
    <source>
        <strain evidence="2">FL966</strain>
    </source>
</reference>
<proteinExistence type="predicted"/>
<gene>
    <name evidence="2" type="ORF">CPELLU_LOCUS12976</name>
</gene>
<evidence type="ECO:0000313" key="3">
    <source>
        <dbReference type="Proteomes" id="UP000789759"/>
    </source>
</evidence>
<feature type="compositionally biased region" description="Basic residues" evidence="1">
    <location>
        <begin position="14"/>
        <end position="27"/>
    </location>
</feature>
<accession>A0A9N9I5C5</accession>
<comment type="caution">
    <text evidence="2">The sequence shown here is derived from an EMBL/GenBank/DDBJ whole genome shotgun (WGS) entry which is preliminary data.</text>
</comment>
<dbReference type="Proteomes" id="UP000789759">
    <property type="component" value="Unassembled WGS sequence"/>
</dbReference>
<evidence type="ECO:0000256" key="1">
    <source>
        <dbReference type="SAM" id="MobiDB-lite"/>
    </source>
</evidence>
<keyword evidence="3" id="KW-1185">Reference proteome</keyword>
<organism evidence="2 3">
    <name type="scientific">Cetraspora pellucida</name>
    <dbReference type="NCBI Taxonomy" id="1433469"/>
    <lineage>
        <taxon>Eukaryota</taxon>
        <taxon>Fungi</taxon>
        <taxon>Fungi incertae sedis</taxon>
        <taxon>Mucoromycota</taxon>
        <taxon>Glomeromycotina</taxon>
        <taxon>Glomeromycetes</taxon>
        <taxon>Diversisporales</taxon>
        <taxon>Gigasporaceae</taxon>
        <taxon>Cetraspora</taxon>
    </lineage>
</organism>
<dbReference type="EMBL" id="CAJVQA010013189">
    <property type="protein sequence ID" value="CAG8722389.1"/>
    <property type="molecule type" value="Genomic_DNA"/>
</dbReference>
<protein>
    <submittedName>
        <fullName evidence="2">15387_t:CDS:1</fullName>
    </submittedName>
</protein>